<dbReference type="EMBL" id="KL197769">
    <property type="protein sequence ID" value="KDQ49939.1"/>
    <property type="molecule type" value="Genomic_DNA"/>
</dbReference>
<comment type="similarity">
    <text evidence="1">Belongs to the peptidase C14B family.</text>
</comment>
<dbReference type="PANTHER" id="PTHR48104">
    <property type="entry name" value="METACASPASE-4"/>
    <property type="match status" value="1"/>
</dbReference>
<keyword evidence="4" id="KW-1185">Reference proteome</keyword>
<dbReference type="AlphaFoldDB" id="A0A067P5C5"/>
<proteinExistence type="inferred from homology"/>
<protein>
    <recommendedName>
        <fullName evidence="2">Peptidase C14 caspase domain-containing protein</fullName>
    </recommendedName>
</protein>
<evidence type="ECO:0000259" key="2">
    <source>
        <dbReference type="Pfam" id="PF00656"/>
    </source>
</evidence>
<evidence type="ECO:0000256" key="1">
    <source>
        <dbReference type="ARBA" id="ARBA00009005"/>
    </source>
</evidence>
<dbReference type="STRING" id="933084.A0A067P5C5"/>
<dbReference type="OrthoDB" id="3223806at2759"/>
<dbReference type="InParanoid" id="A0A067P5C5"/>
<dbReference type="PANTHER" id="PTHR48104:SF30">
    <property type="entry name" value="METACASPASE-1"/>
    <property type="match status" value="1"/>
</dbReference>
<dbReference type="GO" id="GO:0006508">
    <property type="term" value="P:proteolysis"/>
    <property type="evidence" value="ECO:0007669"/>
    <property type="project" value="InterPro"/>
</dbReference>
<dbReference type="InterPro" id="IPR011600">
    <property type="entry name" value="Pept_C14_caspase"/>
</dbReference>
<reference evidence="4" key="1">
    <citation type="journal article" date="2014" name="Proc. Natl. Acad. Sci. U.S.A.">
        <title>Extensive sampling of basidiomycete genomes demonstrates inadequacy of the white-rot/brown-rot paradigm for wood decay fungi.</title>
        <authorList>
            <person name="Riley R."/>
            <person name="Salamov A.A."/>
            <person name="Brown D.W."/>
            <person name="Nagy L.G."/>
            <person name="Floudas D."/>
            <person name="Held B.W."/>
            <person name="Levasseur A."/>
            <person name="Lombard V."/>
            <person name="Morin E."/>
            <person name="Otillar R."/>
            <person name="Lindquist E.A."/>
            <person name="Sun H."/>
            <person name="LaButti K.M."/>
            <person name="Schmutz J."/>
            <person name="Jabbour D."/>
            <person name="Luo H."/>
            <person name="Baker S.E."/>
            <person name="Pisabarro A.G."/>
            <person name="Walton J.D."/>
            <person name="Blanchette R.A."/>
            <person name="Henrissat B."/>
            <person name="Martin F."/>
            <person name="Cullen D."/>
            <person name="Hibbett D.S."/>
            <person name="Grigoriev I.V."/>
        </authorList>
    </citation>
    <scope>NUCLEOTIDE SEQUENCE [LARGE SCALE GENOMIC DNA]</scope>
    <source>
        <strain evidence="4">MUCL 33604</strain>
    </source>
</reference>
<dbReference type="GO" id="GO:0004197">
    <property type="term" value="F:cysteine-type endopeptidase activity"/>
    <property type="evidence" value="ECO:0007669"/>
    <property type="project" value="InterPro"/>
</dbReference>
<dbReference type="Proteomes" id="UP000027265">
    <property type="component" value="Unassembled WGS sequence"/>
</dbReference>
<dbReference type="Gene3D" id="3.40.50.1460">
    <property type="match status" value="1"/>
</dbReference>
<evidence type="ECO:0000313" key="3">
    <source>
        <dbReference type="EMBL" id="KDQ49939.1"/>
    </source>
</evidence>
<dbReference type="GO" id="GO:0005737">
    <property type="term" value="C:cytoplasm"/>
    <property type="evidence" value="ECO:0007669"/>
    <property type="project" value="TreeGrafter"/>
</dbReference>
<dbReference type="HOGENOM" id="CLU_011935_0_0_1"/>
<feature type="domain" description="Peptidase C14 caspase" evidence="2">
    <location>
        <begin position="9"/>
        <end position="282"/>
    </location>
</feature>
<dbReference type="InterPro" id="IPR050452">
    <property type="entry name" value="Metacaspase"/>
</dbReference>
<name>A0A067P5C5_9AGAM</name>
<accession>A0A067P5C5</accession>
<organism evidence="3 4">
    <name type="scientific">Jaapia argillacea MUCL 33604</name>
    <dbReference type="NCBI Taxonomy" id="933084"/>
    <lineage>
        <taxon>Eukaryota</taxon>
        <taxon>Fungi</taxon>
        <taxon>Dikarya</taxon>
        <taxon>Basidiomycota</taxon>
        <taxon>Agaricomycotina</taxon>
        <taxon>Agaricomycetes</taxon>
        <taxon>Agaricomycetidae</taxon>
        <taxon>Jaapiales</taxon>
        <taxon>Jaapiaceae</taxon>
        <taxon>Jaapia</taxon>
    </lineage>
</organism>
<gene>
    <name evidence="3" type="ORF">JAAARDRAFT_165207</name>
</gene>
<dbReference type="Pfam" id="PF00656">
    <property type="entry name" value="Peptidase_C14"/>
    <property type="match status" value="1"/>
</dbReference>
<evidence type="ECO:0000313" key="4">
    <source>
        <dbReference type="Proteomes" id="UP000027265"/>
    </source>
</evidence>
<sequence length="665" mass="72349">MSTAPKSFFALLVGIDEYGDEDTGNLLGAVNDTQFINHFLTANLKVPEDNILILNDSAATKKGIVSAIQSHLINNPSIRPGDPILFYFAGHGSEYNEDPVILDQYEGQTMCVYDRAKVGDLLDYEVGQLLSALAVAKGDNTTVILDCCHSGSGTRSAGAPAPIDDEFELGATRFAKPLKGTQPFPKAALGEDLIPSGTRHAHIKSGFQYPGLHTHVLLAACRPDQTSREAKYQGQFCGYFTATLLKALSGIELPHTSYMALIAKINAITAARKGVVQIAQCEGKNKGKVLFDGKALGVDRSLVPCSVEGPGVVKIEAGEIHGVRKGTRFRVYPENTWADSVCLGHAEAESVDAGWCLVKLVEPNLDIKKARFAAVDSWNNPPFTIAIVGPPDTERQKALEAKLDSVSGKPYEAEVAVVRTESQKSDEASLVVSISEDKFKFERGDTKITKFCPTIVDAPSDEPSLQSDWNAIQLAARFDMLLHHENPLHPYKDQITLELHRVDTQTAANHLKNGRADLRADDDPETGYSLWLHNSSMTEDVWCSAYYFDPGNYSIAEIYEPPERFSVGSIRKHSTLKIGGNGEGADRGPLEFFLAEDEEHDTGFLKVYLSTDYANLAMLEQGEFKSRADGGGKRGAGGGGGEKKWDIVTVVIHVYKDQPLSADDS</sequence>